<reference evidence="2 3" key="1">
    <citation type="submission" date="2018-01" db="EMBL/GenBank/DDBJ databases">
        <title>Genome sequence of Iodobacter sp. strain PCH194 isolated from Indian Trans-Himalaya.</title>
        <authorList>
            <person name="Kumar V."/>
            <person name="Thakur V."/>
            <person name="Kumar S."/>
            <person name="Singh D."/>
        </authorList>
    </citation>
    <scope>NUCLEOTIDE SEQUENCE [LARGE SCALE GENOMIC DNA]</scope>
    <source>
        <strain evidence="2 3">PCH194</strain>
    </source>
</reference>
<dbReference type="AlphaFoldDB" id="A0A7G3G4H6"/>
<name>A0A7G3G4H6_9NEIS</name>
<accession>A0A7G3G4H6</accession>
<evidence type="ECO:0000313" key="2">
    <source>
        <dbReference type="EMBL" id="QBC42157.1"/>
    </source>
</evidence>
<organism evidence="2 3">
    <name type="scientific">Iodobacter fluviatilis</name>
    <dbReference type="NCBI Taxonomy" id="537"/>
    <lineage>
        <taxon>Bacteria</taxon>
        <taxon>Pseudomonadati</taxon>
        <taxon>Pseudomonadota</taxon>
        <taxon>Betaproteobacteria</taxon>
        <taxon>Neisseriales</taxon>
        <taxon>Chitinibacteraceae</taxon>
        <taxon>Iodobacter</taxon>
    </lineage>
</organism>
<gene>
    <name evidence="2" type="ORF">C1H71_00340</name>
</gene>
<dbReference type="EMBL" id="CP025781">
    <property type="protein sequence ID" value="QBC42157.1"/>
    <property type="molecule type" value="Genomic_DNA"/>
</dbReference>
<sequence length="89" mass="10247">MLGDVTGSFIRSLSDQTVTLKKGTPMTLPSTFKTPRQRRQLEQSQRNMEIVVMGLHRQQFEARRQIRNELADRAAAKAEKALDYLEDIK</sequence>
<evidence type="ECO:0000256" key="1">
    <source>
        <dbReference type="SAM" id="MobiDB-lite"/>
    </source>
</evidence>
<evidence type="ECO:0000313" key="3">
    <source>
        <dbReference type="Proteomes" id="UP000515917"/>
    </source>
</evidence>
<keyword evidence="3" id="KW-1185">Reference proteome</keyword>
<protein>
    <submittedName>
        <fullName evidence="2">Uncharacterized protein</fullName>
    </submittedName>
</protein>
<proteinExistence type="predicted"/>
<dbReference type="Proteomes" id="UP000515917">
    <property type="component" value="Chromosome"/>
</dbReference>
<feature type="region of interest" description="Disordered" evidence="1">
    <location>
        <begin position="22"/>
        <end position="43"/>
    </location>
</feature>
<dbReference type="KEGG" id="ifl:C1H71_00340"/>